<dbReference type="Gene3D" id="3.30.420.10">
    <property type="entry name" value="Ribonuclease H-like superfamily/Ribonuclease H"/>
    <property type="match status" value="1"/>
</dbReference>
<accession>A0A2P4YRN4</accession>
<reference evidence="2 3" key="1">
    <citation type="journal article" date="2017" name="Genome Biol. Evol.">
        <title>Phytophthora megakarya and P. palmivora, closely related causal agents of cacao black pod rot, underwent increases in genome sizes and gene numbers by different mechanisms.</title>
        <authorList>
            <person name="Ali S.S."/>
            <person name="Shao J."/>
            <person name="Lary D.J."/>
            <person name="Kronmiller B."/>
            <person name="Shen D."/>
            <person name="Strem M.D."/>
            <person name="Amoako-Attah I."/>
            <person name="Akrofi A.Y."/>
            <person name="Begoude B.A."/>
            <person name="Ten Hoopen G.M."/>
            <person name="Coulibaly K."/>
            <person name="Kebe B.I."/>
            <person name="Melnick R.L."/>
            <person name="Guiltinan M.J."/>
            <person name="Tyler B.M."/>
            <person name="Meinhardt L.W."/>
            <person name="Bailey B.A."/>
        </authorList>
    </citation>
    <scope>NUCLEOTIDE SEQUENCE [LARGE SCALE GENOMIC DNA]</scope>
    <source>
        <strain evidence="3">sbr112.9</strain>
    </source>
</reference>
<dbReference type="PANTHER" id="PTHR23022:SF129">
    <property type="entry name" value="TRANSPOSABLE ELEMENT TC3 TRANSPOSASE"/>
    <property type="match status" value="1"/>
</dbReference>
<keyword evidence="3" id="KW-1185">Reference proteome</keyword>
<evidence type="ECO:0000259" key="1">
    <source>
        <dbReference type="Pfam" id="PF13358"/>
    </source>
</evidence>
<feature type="domain" description="Tc1-like transposase DDE" evidence="1">
    <location>
        <begin position="147"/>
        <end position="293"/>
    </location>
</feature>
<protein>
    <submittedName>
        <fullName evidence="2">Retroelement</fullName>
    </submittedName>
</protein>
<dbReference type="Pfam" id="PF13358">
    <property type="entry name" value="DDE_3"/>
    <property type="match status" value="1"/>
</dbReference>
<dbReference type="InterPro" id="IPR052338">
    <property type="entry name" value="Transposase_5"/>
</dbReference>
<dbReference type="GO" id="GO:0003676">
    <property type="term" value="F:nucleic acid binding"/>
    <property type="evidence" value="ECO:0007669"/>
    <property type="project" value="InterPro"/>
</dbReference>
<organism evidence="2 3">
    <name type="scientific">Phytophthora palmivora</name>
    <dbReference type="NCBI Taxonomy" id="4796"/>
    <lineage>
        <taxon>Eukaryota</taxon>
        <taxon>Sar</taxon>
        <taxon>Stramenopiles</taxon>
        <taxon>Oomycota</taxon>
        <taxon>Peronosporomycetes</taxon>
        <taxon>Peronosporales</taxon>
        <taxon>Peronosporaceae</taxon>
        <taxon>Phytophthora</taxon>
    </lineage>
</organism>
<dbReference type="OrthoDB" id="117206at2759"/>
<comment type="caution">
    <text evidence="2">The sequence shown here is derived from an EMBL/GenBank/DDBJ whole genome shotgun (WGS) entry which is preliminary data.</text>
</comment>
<evidence type="ECO:0000313" key="2">
    <source>
        <dbReference type="EMBL" id="POM80447.1"/>
    </source>
</evidence>
<dbReference type="InterPro" id="IPR038717">
    <property type="entry name" value="Tc1-like_DDE_dom"/>
</dbReference>
<proteinExistence type="predicted"/>
<dbReference type="InterPro" id="IPR036397">
    <property type="entry name" value="RNaseH_sf"/>
</dbReference>
<dbReference type="AlphaFoldDB" id="A0A2P4YRN4"/>
<evidence type="ECO:0000313" key="3">
    <source>
        <dbReference type="Proteomes" id="UP000237271"/>
    </source>
</evidence>
<name>A0A2P4YRN4_9STRA</name>
<dbReference type="EMBL" id="NCKW01000458">
    <property type="protein sequence ID" value="POM80447.1"/>
    <property type="molecule type" value="Genomic_DNA"/>
</dbReference>
<gene>
    <name evidence="2" type="ORF">PHPALM_1717</name>
</gene>
<sequence length="333" mass="38126">MGHGKALTDLEYWWGIGLHDGGTLLHEISRKTSRSLTCVRKAIKAERGQHTDGCCDKAQGGRRLALTEREVRRLVRAAAPGNYFAAELKTKLGIKASVRTVQRVLKRVDHLVYTKMDRTLPLTAAHKAARRNWAEEHILNPGIWQYTVFSDEKKFNLDGPDGYKYYWHDVRHPARRYLRQQNGGGSVMVWGAFSASKLAILRGRQHSGDYIYTISEYMLPYAHSYHGTDFVFQQNNASIHASRETKSFLAEMEVNIMVWPARSPDCNPIENVRSVLAARVKSHGRQYRTIDQLEGAILVVWDSIEQEYSLKLVESLPRRCLAVIKQKRDLTKY</sequence>
<dbReference type="PANTHER" id="PTHR23022">
    <property type="entry name" value="TRANSPOSABLE ELEMENT-RELATED"/>
    <property type="match status" value="1"/>
</dbReference>
<dbReference type="Proteomes" id="UP000237271">
    <property type="component" value="Unassembled WGS sequence"/>
</dbReference>